<accession>A0A2W4VQ03</accession>
<gene>
    <name evidence="1" type="ORF">DCF17_20135</name>
</gene>
<organism evidence="1 2">
    <name type="scientific">Shackletoniella antarctica</name>
    <dbReference type="NCBI Taxonomy" id="268115"/>
    <lineage>
        <taxon>Bacteria</taxon>
        <taxon>Bacillati</taxon>
        <taxon>Cyanobacteriota</taxon>
        <taxon>Cyanophyceae</taxon>
        <taxon>Oculatellales</taxon>
        <taxon>Oculatellaceae</taxon>
        <taxon>Shackletoniella</taxon>
    </lineage>
</organism>
<comment type="caution">
    <text evidence="1">The sequence shown here is derived from an EMBL/GenBank/DDBJ whole genome shotgun (WGS) entry which is preliminary data.</text>
</comment>
<sequence length="62" mass="7099">MTQGRDRARRTVHAAATPGHCAQMAKKYGWKLKQFTPNGNRILPVDCEFEGEAQFPNYMEDE</sequence>
<reference evidence="1 2" key="2">
    <citation type="submission" date="2018-06" db="EMBL/GenBank/DDBJ databases">
        <title>Metagenomic assembly of (sub)arctic Cyanobacteria and their associated microbiome from non-axenic cultures.</title>
        <authorList>
            <person name="Baurain D."/>
        </authorList>
    </citation>
    <scope>NUCLEOTIDE SEQUENCE [LARGE SCALE GENOMIC DNA]</scope>
    <source>
        <strain evidence="1">ULC041bin1</strain>
    </source>
</reference>
<dbReference type="EMBL" id="QBMN01000200">
    <property type="protein sequence ID" value="PZO34622.1"/>
    <property type="molecule type" value="Genomic_DNA"/>
</dbReference>
<name>A0A2W4VQ03_9CYAN</name>
<evidence type="ECO:0000313" key="2">
    <source>
        <dbReference type="Proteomes" id="UP000249081"/>
    </source>
</evidence>
<reference evidence="2" key="1">
    <citation type="submission" date="2018-04" db="EMBL/GenBank/DDBJ databases">
        <authorList>
            <person name="Cornet L."/>
        </authorList>
    </citation>
    <scope>NUCLEOTIDE SEQUENCE [LARGE SCALE GENOMIC DNA]</scope>
</reference>
<proteinExistence type="predicted"/>
<protein>
    <submittedName>
        <fullName evidence="1">Uncharacterized protein</fullName>
    </submittedName>
</protein>
<dbReference type="Proteomes" id="UP000249081">
    <property type="component" value="Unassembled WGS sequence"/>
</dbReference>
<evidence type="ECO:0000313" key="1">
    <source>
        <dbReference type="EMBL" id="PZO34622.1"/>
    </source>
</evidence>
<dbReference type="AlphaFoldDB" id="A0A2W4VQ03"/>